<dbReference type="GO" id="GO:0016799">
    <property type="term" value="F:hydrolase activity, hydrolyzing N-glycosyl compounds"/>
    <property type="evidence" value="ECO:0007669"/>
    <property type="project" value="TreeGrafter"/>
</dbReference>
<keyword evidence="4" id="KW-1185">Reference proteome</keyword>
<dbReference type="RefSeq" id="WP_188828512.1">
    <property type="nucleotide sequence ID" value="NZ_BMMW01000002.1"/>
</dbReference>
<dbReference type="NCBIfam" id="TIGR00730">
    <property type="entry name" value="Rossman fold protein, TIGR00730 family"/>
    <property type="match status" value="1"/>
</dbReference>
<dbReference type="InterPro" id="IPR005269">
    <property type="entry name" value="LOG"/>
</dbReference>
<protein>
    <recommendedName>
        <fullName evidence="2">Cytokinin riboside 5'-monophosphate phosphoribohydrolase</fullName>
        <ecNumber evidence="2">3.2.2.n1</ecNumber>
    </recommendedName>
</protein>
<evidence type="ECO:0000313" key="4">
    <source>
        <dbReference type="Proteomes" id="UP000612956"/>
    </source>
</evidence>
<dbReference type="Gene3D" id="3.40.50.450">
    <property type="match status" value="1"/>
</dbReference>
<evidence type="ECO:0000313" key="3">
    <source>
        <dbReference type="EMBL" id="GGK47584.1"/>
    </source>
</evidence>
<dbReference type="AlphaFoldDB" id="A0A917QF40"/>
<comment type="catalytic activity">
    <reaction evidence="2">
        <text>9-ribosyl-trans-zeatin 5'-phosphate + H2O = trans-zeatin + D-ribose 5-phosphate</text>
        <dbReference type="Rhea" id="RHEA:48564"/>
        <dbReference type="ChEBI" id="CHEBI:15377"/>
        <dbReference type="ChEBI" id="CHEBI:16522"/>
        <dbReference type="ChEBI" id="CHEBI:78346"/>
        <dbReference type="ChEBI" id="CHEBI:87947"/>
        <dbReference type="EC" id="3.2.2.n1"/>
    </reaction>
</comment>
<dbReference type="GO" id="GO:0005829">
    <property type="term" value="C:cytosol"/>
    <property type="evidence" value="ECO:0007669"/>
    <property type="project" value="TreeGrafter"/>
</dbReference>
<reference evidence="3" key="1">
    <citation type="journal article" date="2014" name="Int. J. Syst. Evol. Microbiol.">
        <title>Complete genome sequence of Corynebacterium casei LMG S-19264T (=DSM 44701T), isolated from a smear-ripened cheese.</title>
        <authorList>
            <consortium name="US DOE Joint Genome Institute (JGI-PGF)"/>
            <person name="Walter F."/>
            <person name="Albersmeier A."/>
            <person name="Kalinowski J."/>
            <person name="Ruckert C."/>
        </authorList>
    </citation>
    <scope>NUCLEOTIDE SEQUENCE</scope>
    <source>
        <strain evidence="3">CGMCC 4.7278</strain>
    </source>
</reference>
<accession>A0A917QF40</accession>
<dbReference type="GO" id="GO:0009691">
    <property type="term" value="P:cytokinin biosynthetic process"/>
    <property type="evidence" value="ECO:0007669"/>
    <property type="project" value="UniProtKB-UniRule"/>
</dbReference>
<sequence length="182" mass="19485">MAFSVCVYCSASTTDPALLELAAEVGAEIGRRGWTLVSGGGRVSMMGALASSARANGGYTIGVIPRHLMTAEVPDHDAGELLVTNNMGERKALMTKYADAFLALPGGIGTLEELFETWTGGYLGEHSKPVVVLDHDGFYDGLFTWLDELYERGFVTTRARDRISVARDVATALDALTPIRAI</sequence>
<name>A0A917QF40_9NOCA</name>
<evidence type="ECO:0000256" key="2">
    <source>
        <dbReference type="RuleBase" id="RU363015"/>
    </source>
</evidence>
<proteinExistence type="inferred from homology"/>
<dbReference type="SUPFAM" id="SSF102405">
    <property type="entry name" value="MCP/YpsA-like"/>
    <property type="match status" value="1"/>
</dbReference>
<keyword evidence="2" id="KW-0203">Cytokinin biosynthesis</keyword>
<dbReference type="PANTHER" id="PTHR31223:SF70">
    <property type="entry name" value="LOG FAMILY PROTEIN YJL055W"/>
    <property type="match status" value="1"/>
</dbReference>
<comment type="similarity">
    <text evidence="1 2">Belongs to the LOG family.</text>
</comment>
<dbReference type="Pfam" id="PF03641">
    <property type="entry name" value="Lysine_decarbox"/>
    <property type="match status" value="1"/>
</dbReference>
<dbReference type="PANTHER" id="PTHR31223">
    <property type="entry name" value="LOG FAMILY PROTEIN YJL055W"/>
    <property type="match status" value="1"/>
</dbReference>
<comment type="catalytic activity">
    <reaction evidence="2">
        <text>N(6)-(dimethylallyl)adenosine 5'-phosphate + H2O = N(6)-dimethylallyladenine + D-ribose 5-phosphate</text>
        <dbReference type="Rhea" id="RHEA:48560"/>
        <dbReference type="ChEBI" id="CHEBI:15377"/>
        <dbReference type="ChEBI" id="CHEBI:17660"/>
        <dbReference type="ChEBI" id="CHEBI:57526"/>
        <dbReference type="ChEBI" id="CHEBI:78346"/>
        <dbReference type="EC" id="3.2.2.n1"/>
    </reaction>
</comment>
<organism evidence="3 4">
    <name type="scientific">Nocardia camponoti</name>
    <dbReference type="NCBI Taxonomy" id="1616106"/>
    <lineage>
        <taxon>Bacteria</taxon>
        <taxon>Bacillati</taxon>
        <taxon>Actinomycetota</taxon>
        <taxon>Actinomycetes</taxon>
        <taxon>Mycobacteriales</taxon>
        <taxon>Nocardiaceae</taxon>
        <taxon>Nocardia</taxon>
    </lineage>
</organism>
<evidence type="ECO:0000256" key="1">
    <source>
        <dbReference type="ARBA" id="ARBA00006763"/>
    </source>
</evidence>
<dbReference type="EC" id="3.2.2.n1" evidence="2"/>
<dbReference type="InterPro" id="IPR031100">
    <property type="entry name" value="LOG_fam"/>
</dbReference>
<comment type="caution">
    <text evidence="3">The sequence shown here is derived from an EMBL/GenBank/DDBJ whole genome shotgun (WGS) entry which is preliminary data.</text>
</comment>
<dbReference type="EMBL" id="BMMW01000002">
    <property type="protein sequence ID" value="GGK47584.1"/>
    <property type="molecule type" value="Genomic_DNA"/>
</dbReference>
<keyword evidence="2" id="KW-0378">Hydrolase</keyword>
<reference evidence="3" key="2">
    <citation type="submission" date="2020-09" db="EMBL/GenBank/DDBJ databases">
        <authorList>
            <person name="Sun Q."/>
            <person name="Zhou Y."/>
        </authorList>
    </citation>
    <scope>NUCLEOTIDE SEQUENCE</scope>
    <source>
        <strain evidence="3">CGMCC 4.7278</strain>
    </source>
</reference>
<gene>
    <name evidence="3" type="ORF">GCM10011591_18640</name>
</gene>
<dbReference type="Proteomes" id="UP000612956">
    <property type="component" value="Unassembled WGS sequence"/>
</dbReference>